<feature type="domain" description="CCHC-type" evidence="25">
    <location>
        <begin position="234"/>
        <end position="249"/>
    </location>
</feature>
<keyword evidence="3" id="KW-1188">Viral release from host cell</keyword>
<dbReference type="SUPFAM" id="SSF56672">
    <property type="entry name" value="DNA/RNA polymerases"/>
    <property type="match status" value="1"/>
</dbReference>
<dbReference type="PROSITE" id="PS50994">
    <property type="entry name" value="INTEGRASE"/>
    <property type="match status" value="1"/>
</dbReference>
<dbReference type="InterPro" id="IPR025724">
    <property type="entry name" value="GAG-pre-integrase_dom"/>
</dbReference>
<dbReference type="GO" id="GO:0006310">
    <property type="term" value="P:DNA recombination"/>
    <property type="evidence" value="ECO:0007669"/>
    <property type="project" value="UniProtKB-KW"/>
</dbReference>
<feature type="domain" description="Integrase catalytic" evidence="26">
    <location>
        <begin position="492"/>
        <end position="658"/>
    </location>
</feature>
<gene>
    <name evidence="27" type="ORF">BQ2448_629</name>
</gene>
<dbReference type="InterPro" id="IPR043502">
    <property type="entry name" value="DNA/RNA_pol_sf"/>
</dbReference>
<dbReference type="GO" id="GO:0003723">
    <property type="term" value="F:RNA binding"/>
    <property type="evidence" value="ECO:0007669"/>
    <property type="project" value="UniProtKB-KW"/>
</dbReference>
<protein>
    <submittedName>
        <fullName evidence="27">BQ2448_629 protein</fullName>
    </submittedName>
</protein>
<keyword evidence="8" id="KW-0547">Nucleotide-binding</keyword>
<keyword evidence="16" id="KW-0695">RNA-directed DNA polymerase</keyword>
<comment type="function">
    <text evidence="1">The aspartyl protease (PR) mediates the proteolytic cleavages of the Gag and Gag-Pol polyproteins after assembly of the VLP.</text>
</comment>
<dbReference type="GO" id="GO:0032196">
    <property type="term" value="P:transposition"/>
    <property type="evidence" value="ECO:0007669"/>
    <property type="project" value="UniProtKB-KW"/>
</dbReference>
<keyword evidence="17" id="KW-0808">Transferase</keyword>
<keyword evidence="11" id="KW-0378">Hydrolase</keyword>
<keyword evidence="28" id="KW-1185">Reference proteome</keyword>
<dbReference type="InterPro" id="IPR012337">
    <property type="entry name" value="RNaseH-like_sf"/>
</dbReference>
<evidence type="ECO:0000256" key="5">
    <source>
        <dbReference type="ARBA" id="ARBA00022695"/>
    </source>
</evidence>
<dbReference type="Proteomes" id="UP000198372">
    <property type="component" value="Unassembled WGS sequence"/>
</dbReference>
<dbReference type="CDD" id="cd09272">
    <property type="entry name" value="RNase_HI_RT_Ty1"/>
    <property type="match status" value="1"/>
</dbReference>
<organism evidence="27 28">
    <name type="scientific">Microbotryum intermedium</name>
    <dbReference type="NCBI Taxonomy" id="269621"/>
    <lineage>
        <taxon>Eukaryota</taxon>
        <taxon>Fungi</taxon>
        <taxon>Dikarya</taxon>
        <taxon>Basidiomycota</taxon>
        <taxon>Pucciniomycotina</taxon>
        <taxon>Microbotryomycetes</taxon>
        <taxon>Microbotryales</taxon>
        <taxon>Microbotryaceae</taxon>
        <taxon>Microbotryum</taxon>
    </lineage>
</organism>
<evidence type="ECO:0000256" key="2">
    <source>
        <dbReference type="ARBA" id="ARBA00022578"/>
    </source>
</evidence>
<dbReference type="GO" id="GO:0015074">
    <property type="term" value="P:DNA integration"/>
    <property type="evidence" value="ECO:0007669"/>
    <property type="project" value="UniProtKB-KW"/>
</dbReference>
<evidence type="ECO:0000259" key="26">
    <source>
        <dbReference type="PROSITE" id="PS50994"/>
    </source>
</evidence>
<evidence type="ECO:0000256" key="13">
    <source>
        <dbReference type="ARBA" id="ARBA00022842"/>
    </source>
</evidence>
<dbReference type="GO" id="GO:0004519">
    <property type="term" value="F:endonuclease activity"/>
    <property type="evidence" value="ECO:0007669"/>
    <property type="project" value="UniProtKB-KW"/>
</dbReference>
<dbReference type="OrthoDB" id="2796844at2759"/>
<dbReference type="SUPFAM" id="SSF53098">
    <property type="entry name" value="Ribonuclease H-like"/>
    <property type="match status" value="1"/>
</dbReference>
<evidence type="ECO:0000259" key="25">
    <source>
        <dbReference type="PROSITE" id="PS50158"/>
    </source>
</evidence>
<accession>A0A238FBJ3</accession>
<dbReference type="EMBL" id="FMSP01000003">
    <property type="protein sequence ID" value="SCV68508.1"/>
    <property type="molecule type" value="Genomic_DNA"/>
</dbReference>
<keyword evidence="4" id="KW-0645">Protease</keyword>
<comment type="catalytic activity">
    <reaction evidence="21">
        <text>DNA(n) + a 2'-deoxyribonucleoside 5'-triphosphate = DNA(n+1) + diphosphate</text>
        <dbReference type="Rhea" id="RHEA:22508"/>
        <dbReference type="Rhea" id="RHEA-COMP:17339"/>
        <dbReference type="Rhea" id="RHEA-COMP:17340"/>
        <dbReference type="ChEBI" id="CHEBI:33019"/>
        <dbReference type="ChEBI" id="CHEBI:61560"/>
        <dbReference type="ChEBI" id="CHEBI:173112"/>
        <dbReference type="EC" id="2.7.7.49"/>
    </reaction>
</comment>
<evidence type="ECO:0000256" key="20">
    <source>
        <dbReference type="ARBA" id="ARBA00023268"/>
    </source>
</evidence>
<evidence type="ECO:0000256" key="1">
    <source>
        <dbReference type="ARBA" id="ARBA00002180"/>
    </source>
</evidence>
<evidence type="ECO:0000256" key="14">
    <source>
        <dbReference type="ARBA" id="ARBA00022884"/>
    </source>
</evidence>
<keyword evidence="10" id="KW-0255">Endonuclease</keyword>
<dbReference type="InterPro" id="IPR013103">
    <property type="entry name" value="RVT_2"/>
</dbReference>
<evidence type="ECO:0000256" key="11">
    <source>
        <dbReference type="ARBA" id="ARBA00022801"/>
    </source>
</evidence>
<keyword evidence="12" id="KW-0067">ATP-binding</keyword>
<dbReference type="Pfam" id="PF13976">
    <property type="entry name" value="gag_pre-integrs"/>
    <property type="match status" value="1"/>
</dbReference>
<dbReference type="InterPro" id="IPR057670">
    <property type="entry name" value="SH3_retrovirus"/>
</dbReference>
<dbReference type="InterPro" id="IPR001878">
    <property type="entry name" value="Znf_CCHC"/>
</dbReference>
<dbReference type="Pfam" id="PF07727">
    <property type="entry name" value="RVT_2"/>
    <property type="match status" value="1"/>
</dbReference>
<dbReference type="PANTHER" id="PTHR42648">
    <property type="entry name" value="TRANSPOSASE, PUTATIVE-RELATED"/>
    <property type="match status" value="1"/>
</dbReference>
<dbReference type="InterPro" id="IPR054722">
    <property type="entry name" value="PolX-like_BBD"/>
</dbReference>
<dbReference type="STRING" id="269621.A0A238FBJ3"/>
<keyword evidence="23" id="KW-0862">Zinc</keyword>
<evidence type="ECO:0000256" key="17">
    <source>
        <dbReference type="ARBA" id="ARBA00022932"/>
    </source>
</evidence>
<keyword evidence="18" id="KW-0917">Virion maturation</keyword>
<keyword evidence="13" id="KW-0460">Magnesium</keyword>
<dbReference type="InterPro" id="IPR001584">
    <property type="entry name" value="Integrase_cat-core"/>
</dbReference>
<evidence type="ECO:0000256" key="4">
    <source>
        <dbReference type="ARBA" id="ARBA00022670"/>
    </source>
</evidence>
<feature type="region of interest" description="Disordered" evidence="24">
    <location>
        <begin position="1"/>
        <end position="20"/>
    </location>
</feature>
<evidence type="ECO:0000256" key="8">
    <source>
        <dbReference type="ARBA" id="ARBA00022741"/>
    </source>
</evidence>
<evidence type="ECO:0000256" key="7">
    <source>
        <dbReference type="ARBA" id="ARBA00022723"/>
    </source>
</evidence>
<evidence type="ECO:0000313" key="28">
    <source>
        <dbReference type="Proteomes" id="UP000198372"/>
    </source>
</evidence>
<evidence type="ECO:0000256" key="19">
    <source>
        <dbReference type="ARBA" id="ARBA00023172"/>
    </source>
</evidence>
<dbReference type="Gene3D" id="3.30.420.10">
    <property type="entry name" value="Ribonuclease H-like superfamily/Ribonuclease H"/>
    <property type="match status" value="1"/>
</dbReference>
<dbReference type="GO" id="GO:0005634">
    <property type="term" value="C:nucleus"/>
    <property type="evidence" value="ECO:0007669"/>
    <property type="project" value="UniProtKB-ARBA"/>
</dbReference>
<evidence type="ECO:0000256" key="15">
    <source>
        <dbReference type="ARBA" id="ARBA00022908"/>
    </source>
</evidence>
<evidence type="ECO:0000256" key="6">
    <source>
        <dbReference type="ARBA" id="ARBA00022722"/>
    </source>
</evidence>
<reference evidence="28" key="1">
    <citation type="submission" date="2016-09" db="EMBL/GenBank/DDBJ databases">
        <authorList>
            <person name="Jeantristanb JTB J.-T."/>
            <person name="Ricardo R."/>
        </authorList>
    </citation>
    <scope>NUCLEOTIDE SEQUENCE [LARGE SCALE GENOMIC DNA]</scope>
</reference>
<dbReference type="GO" id="GO:0005524">
    <property type="term" value="F:ATP binding"/>
    <property type="evidence" value="ECO:0007669"/>
    <property type="project" value="UniProtKB-KW"/>
</dbReference>
<sequence length="1637" mass="183600">MTSEQSSIDKSVDTGSSPHTPASRFPAFAILNNNNIDVWLDHVRFTVDRRQWQLSFPKQYPSAKCKDTDELDRAHDAVHRAMHQTCSESVAHLLVSCYDMTPEQTVEYLRKHLGRSSLRGIITSIGKLFSVGPPPALEDDYLPWAGSITRITTDLRAHKLTFDQVVACHLIAVVGARRPSYLDQFDSKDVDAIPTIDAVIAAGRAPANLSQDSGNAATAMLATTGAQPKPPGPCWNCGDDTHFNKKCPKPKKKKFQRRKTTKGEEPMANLALPSVEDILGTDSVRAFFTQLPKGHSREMILYDTAATHHVINDPSAFAELKATAPSSLKGINGNGKTIMGVGTACVEDKKGKKYRLVNSIFVPSAPVNLFAGHRADRDGRKITIQNGRFTVAGNDDILLTGQKLDSGLYRLDLKLVQVRGSLHERASATALTAVPPHIWHGRFAHLHCRSLQQLSKSDAVIGLNMKSCSDLKCEPCLAGKATHKPFPDSETPAGKPLDLVHIDLLSFDGELSLANHRYALVIVDDCTRYLWVLTMPRKSDSFERFKTWKRRVELSSGHTLKVVRSDRGGEFLSTEFKQWLDDTGLSRQLTIPGTPEQNGVAERANRSISEAARTMLYESGLPMVFWAEAVATYVYVKNRSPHSALGGKVPIREWTGKPAHVHHLRVFGCRAWHTANTEQRKKLQSRGFPMIFLGYDLESKAYRLWDPVRGRLTLSRSVTFFEDKFPAREGAPAPSIEAIEVVVPGPVAPNRHEAAQHPIVEQQAPAVEVQAREDNLADDVDPAEQDGPGVEEVPKELRFDAPGPAWAAPVGKRDRRAPERFEPEAFVAVADSDEEDGPFVLPTSDPTTWKAAMAHNKSHEWAQGAIDEFESLRDDYSVFTIMKRDELPAGAKVLGSKFVFRTKRDKDGRPTSYKARLVARGFTQRAGIDFKETFAPTAKFVSICTLIALAAARGYHIIQADIDKAYLHGELEEELYMRVPEGIRLPDDVCLKLQRSIYGLKQAGRVWNETIHKTLVKLGYNRLRSEECVYRRTVGKDDYFIAVYVDDLLFVGPDLSEIDRVLDELDRLYGVKRLGNAEYILGVQLLLDVLARFGMADANKSVLPMQPGLQLKPCNNPDPALQTKYRSAIGSLMYAVVATRPDLAYPVSYLARFTNKAGSEHWAAVAKILRYIKGTLELGIVYKAKHDSLVGYVGYSDSDWGSCINTSRSTMGHVFKLADGPISWSSRIQSRVATSSTEAEYIGLTHASRECQFLRNLLEELGITIRGPIELKGDNQGAIALTKNPVFHDRTKHLRLTEHFVRERVREGDIVVDYLPTAEMLADMFTKALTRPALEKHRAAIGMGIIFTRHLFDIRIRLQAANQRTPFTLRKPPPNQHRRPWIWIWWAYFCHPPPKWDHAVRKTRELLPQRWVRYFEAWASVTTLNPPELSKNQNLERWANHVLFFPAGHGIQLSFVNASKRYHAFVYPPIVPEGHQKIFSLPEQRWNSWWKALRKVRRVHSDAEGTAHLLSLGSLHPGAQLASPVHTQLNNRSTFCVMCLSEATESLAHLAVGCPFARRLWGALSPAPHPTFLDFVCPVVSRSERRLVELRILFFHSIWKLSRRRRFSSDPLEPITETAFEDLRASIQKSKGRLVSL</sequence>
<proteinExistence type="predicted"/>
<dbReference type="Pfam" id="PF25597">
    <property type="entry name" value="SH3_retrovirus"/>
    <property type="match status" value="1"/>
</dbReference>
<dbReference type="GO" id="GO:0006508">
    <property type="term" value="P:proteolysis"/>
    <property type="evidence" value="ECO:0007669"/>
    <property type="project" value="UniProtKB-KW"/>
</dbReference>
<dbReference type="PANTHER" id="PTHR42648:SF11">
    <property type="entry name" value="TRANSPOSON TY4-P GAG-POL POLYPROTEIN"/>
    <property type="match status" value="1"/>
</dbReference>
<keyword evidence="2" id="KW-0815">Transposition</keyword>
<keyword evidence="17" id="KW-0239">DNA-directed DNA polymerase</keyword>
<dbReference type="InterPro" id="IPR039537">
    <property type="entry name" value="Retrotran_Ty1/copia-like"/>
</dbReference>
<evidence type="ECO:0000256" key="18">
    <source>
        <dbReference type="ARBA" id="ARBA00023113"/>
    </source>
</evidence>
<evidence type="ECO:0000256" key="12">
    <source>
        <dbReference type="ARBA" id="ARBA00022840"/>
    </source>
</evidence>
<dbReference type="GO" id="GO:0003887">
    <property type="term" value="F:DNA-directed DNA polymerase activity"/>
    <property type="evidence" value="ECO:0007669"/>
    <property type="project" value="UniProtKB-KW"/>
</dbReference>
<dbReference type="GO" id="GO:0008270">
    <property type="term" value="F:zinc ion binding"/>
    <property type="evidence" value="ECO:0007669"/>
    <property type="project" value="UniProtKB-KW"/>
</dbReference>
<keyword evidence="5" id="KW-0548">Nucleotidyltransferase</keyword>
<evidence type="ECO:0000256" key="16">
    <source>
        <dbReference type="ARBA" id="ARBA00022918"/>
    </source>
</evidence>
<keyword evidence="19" id="KW-0233">DNA recombination</keyword>
<name>A0A238FBJ3_9BASI</name>
<dbReference type="Pfam" id="PF22936">
    <property type="entry name" value="Pol_BBD"/>
    <property type="match status" value="1"/>
</dbReference>
<dbReference type="InterPro" id="IPR036397">
    <property type="entry name" value="RNaseH_sf"/>
</dbReference>
<evidence type="ECO:0000256" key="9">
    <source>
        <dbReference type="ARBA" id="ARBA00022750"/>
    </source>
</evidence>
<evidence type="ECO:0000313" key="27">
    <source>
        <dbReference type="EMBL" id="SCV68508.1"/>
    </source>
</evidence>
<dbReference type="GO" id="GO:0003964">
    <property type="term" value="F:RNA-directed DNA polymerase activity"/>
    <property type="evidence" value="ECO:0007669"/>
    <property type="project" value="UniProtKB-KW"/>
</dbReference>
<evidence type="ECO:0000256" key="23">
    <source>
        <dbReference type="PROSITE-ProRule" id="PRU00047"/>
    </source>
</evidence>
<keyword evidence="9" id="KW-0064">Aspartyl protease</keyword>
<dbReference type="Pfam" id="PF00665">
    <property type="entry name" value="rve"/>
    <property type="match status" value="1"/>
</dbReference>
<comment type="catalytic activity">
    <reaction evidence="22">
        <text>DNA(n) + a 2'-deoxyribonucleoside 5'-triphosphate = DNA(n+1) + diphosphate</text>
        <dbReference type="Rhea" id="RHEA:22508"/>
        <dbReference type="Rhea" id="RHEA-COMP:17339"/>
        <dbReference type="Rhea" id="RHEA-COMP:17340"/>
        <dbReference type="ChEBI" id="CHEBI:33019"/>
        <dbReference type="ChEBI" id="CHEBI:61560"/>
        <dbReference type="ChEBI" id="CHEBI:173112"/>
        <dbReference type="EC" id="2.7.7.7"/>
    </reaction>
</comment>
<keyword evidence="6" id="KW-0540">Nuclease</keyword>
<evidence type="ECO:0000256" key="21">
    <source>
        <dbReference type="ARBA" id="ARBA00048173"/>
    </source>
</evidence>
<keyword evidence="7" id="KW-0479">Metal-binding</keyword>
<keyword evidence="15" id="KW-0229">DNA integration</keyword>
<dbReference type="GO" id="GO:0004190">
    <property type="term" value="F:aspartic-type endopeptidase activity"/>
    <property type="evidence" value="ECO:0007669"/>
    <property type="project" value="UniProtKB-KW"/>
</dbReference>
<evidence type="ECO:0000256" key="22">
    <source>
        <dbReference type="ARBA" id="ARBA00049244"/>
    </source>
</evidence>
<keyword evidence="14" id="KW-0694">RNA-binding</keyword>
<evidence type="ECO:0000256" key="3">
    <source>
        <dbReference type="ARBA" id="ARBA00022612"/>
    </source>
</evidence>
<dbReference type="PROSITE" id="PS50158">
    <property type="entry name" value="ZF_CCHC"/>
    <property type="match status" value="1"/>
</dbReference>
<evidence type="ECO:0000256" key="10">
    <source>
        <dbReference type="ARBA" id="ARBA00022759"/>
    </source>
</evidence>
<keyword evidence="20" id="KW-0511">Multifunctional enzyme</keyword>
<keyword evidence="23" id="KW-0863">Zinc-finger</keyword>
<evidence type="ECO:0000256" key="24">
    <source>
        <dbReference type="SAM" id="MobiDB-lite"/>
    </source>
</evidence>